<gene>
    <name evidence="2" type="ORF">GOC77_01035</name>
</gene>
<organism evidence="2 3">
    <name type="scientific">Haloarcula argentinensis</name>
    <dbReference type="NCBI Taxonomy" id="43776"/>
    <lineage>
        <taxon>Archaea</taxon>
        <taxon>Methanobacteriati</taxon>
        <taxon>Methanobacteriota</taxon>
        <taxon>Stenosarchaea group</taxon>
        <taxon>Halobacteria</taxon>
        <taxon>Halobacteriales</taxon>
        <taxon>Haloarculaceae</taxon>
        <taxon>Haloarcula</taxon>
    </lineage>
</organism>
<reference evidence="2" key="1">
    <citation type="submission" date="2019-12" db="EMBL/GenBank/DDBJ databases">
        <title>Whole genome sequencing of Haloarcula argentinensis strain pws5.</title>
        <authorList>
            <person name="Verma D.K."/>
            <person name="Gopal K."/>
            <person name="Prasad E.S."/>
        </authorList>
    </citation>
    <scope>NUCLEOTIDE SEQUENCE</scope>
    <source>
        <strain evidence="2">Pws5</strain>
    </source>
</reference>
<dbReference type="RefSeq" id="WP_170095609.1">
    <property type="nucleotide sequence ID" value="NZ_WOWA01000002.1"/>
</dbReference>
<accession>A0A847UHC8</accession>
<evidence type="ECO:0000256" key="1">
    <source>
        <dbReference type="SAM" id="MobiDB-lite"/>
    </source>
</evidence>
<evidence type="ECO:0000313" key="3">
    <source>
        <dbReference type="Proteomes" id="UP000641625"/>
    </source>
</evidence>
<name>A0A847UHC8_HALAR</name>
<dbReference type="AlphaFoldDB" id="A0A847UHC8"/>
<evidence type="ECO:0000313" key="2">
    <source>
        <dbReference type="EMBL" id="NLV11876.1"/>
    </source>
</evidence>
<protein>
    <submittedName>
        <fullName evidence="2">Uncharacterized protein</fullName>
    </submittedName>
</protein>
<feature type="compositionally biased region" description="Polar residues" evidence="1">
    <location>
        <begin position="17"/>
        <end position="36"/>
    </location>
</feature>
<dbReference type="Proteomes" id="UP000641625">
    <property type="component" value="Unassembled WGS sequence"/>
</dbReference>
<dbReference type="EMBL" id="WOWA01000002">
    <property type="protein sequence ID" value="NLV11876.1"/>
    <property type="molecule type" value="Genomic_DNA"/>
</dbReference>
<comment type="caution">
    <text evidence="2">The sequence shown here is derived from an EMBL/GenBank/DDBJ whole genome shotgun (WGS) entry which is preliminary data.</text>
</comment>
<sequence length="379" mass="41513">MTRTLYALRVPDAALEQPSSTQSLQVASNSPLNSDSPAVDSLAAEPGSRPLAGVVAGQYADIIAREFEELFSATGIEVVPWFGDTNKQRDAYVALEDVTVDQATAQEPRLQRFDGQLSQAGTQEDHQRALYCNPQPVDNPFGSTSTAEVGLSTQASNVQWWDHVTGATAAATVQRTMAGEHDDVEIYDATEPGYDNPVLLHEIAYDAEWPTDVRVWDDYNRDKVATTTVNGDTRTVDSTWQRCFVTSHEFVGTPILESDKLRLEADTDNQLLSASRWTGSSYDSVSLGTSDWRLRTLDLSRIGVERIDAQTEWVNTSNGGTHRMDLTLKRGREDALWTVPDNGSTPPQGLIDRLSPIASPADQAAGEVLDIVAKSEVRE</sequence>
<feature type="region of interest" description="Disordered" evidence="1">
    <location>
        <begin position="17"/>
        <end position="44"/>
    </location>
</feature>
<proteinExistence type="predicted"/>